<dbReference type="AlphaFoldDB" id="A0A1V0B0D4"/>
<reference evidence="1 2" key="1">
    <citation type="submission" date="2017-03" db="EMBL/GenBank/DDBJ databases">
        <title>Complete genome sequence of the novel DNRA strain Pseudomonas sp. S-6-2 isolated from Chinese polluted river sediment. Journal of Biotechnology.</title>
        <authorList>
            <person name="Li J."/>
            <person name="Xiang F."/>
            <person name="Wang L."/>
            <person name="Xi L."/>
            <person name="Liu J."/>
        </authorList>
    </citation>
    <scope>NUCLEOTIDE SEQUENCE [LARGE SCALE GENOMIC DNA]</scope>
    <source>
        <strain evidence="1 2">S-6-2</strain>
    </source>
</reference>
<accession>A0A1V0B0D4</accession>
<proteinExistence type="predicted"/>
<dbReference type="Proteomes" id="UP000243488">
    <property type="component" value="Chromosome"/>
</dbReference>
<gene>
    <name evidence="1" type="ORF">BVH74_00650</name>
</gene>
<keyword evidence="2" id="KW-1185">Reference proteome</keyword>
<evidence type="ECO:0000313" key="2">
    <source>
        <dbReference type="Proteomes" id="UP000243488"/>
    </source>
</evidence>
<dbReference type="EMBL" id="CP020100">
    <property type="protein sequence ID" value="AQZ93365.1"/>
    <property type="molecule type" value="Genomic_DNA"/>
</dbReference>
<evidence type="ECO:0000313" key="1">
    <source>
        <dbReference type="EMBL" id="AQZ93365.1"/>
    </source>
</evidence>
<sequence length="61" mass="6818">MVAEPVEWDGFDKTLACVRRGWKVVARLAQLRLKGKPPSIMSPVMVLSVSLAHPLVHYGFE</sequence>
<dbReference type="KEGG" id="ppha:BVH74_00650"/>
<name>A0A1V0B0D4_9GAMM</name>
<organism evidence="1 2">
    <name type="scientific">Halopseudomonas phragmitis</name>
    <dbReference type="NCBI Taxonomy" id="1931241"/>
    <lineage>
        <taxon>Bacteria</taxon>
        <taxon>Pseudomonadati</taxon>
        <taxon>Pseudomonadota</taxon>
        <taxon>Gammaproteobacteria</taxon>
        <taxon>Pseudomonadales</taxon>
        <taxon>Pseudomonadaceae</taxon>
        <taxon>Halopseudomonas</taxon>
    </lineage>
</organism>
<protein>
    <submittedName>
        <fullName evidence="1">Uncharacterized protein</fullName>
    </submittedName>
</protein>
<dbReference type="STRING" id="1931241.BVH74_00650"/>